<protein>
    <submittedName>
        <fullName evidence="1">Probable guanine nucleotide exchange factor MCF2L2</fullName>
    </submittedName>
</protein>
<name>A0AAD1RBX1_PELCU</name>
<accession>A0AAD1RBX1</accession>
<dbReference type="Proteomes" id="UP001295444">
    <property type="component" value="Chromosome 02"/>
</dbReference>
<sequence>MDQLLGNRSQPTYNGSINGWCFFPYLGCSPADIFIDPSTVASRNTESKEKEVTRRFSLASSMSTTAIKVSARTKGWPRHMNSLETYEDFSTIPSSNDELSNSDAEEEAANSKESRLFCVRSCFETCSPATFTLQPGDIVQFQQCGENGQWLVKELVSKKSAWVPSSLLNPAKGDMETICQKDNSAVYSATCQMTMESTSLKEKQNERTRSLVVEQKALS</sequence>
<dbReference type="SUPFAM" id="SSF50044">
    <property type="entry name" value="SH3-domain"/>
    <property type="match status" value="1"/>
</dbReference>
<reference evidence="1" key="1">
    <citation type="submission" date="2022-03" db="EMBL/GenBank/DDBJ databases">
        <authorList>
            <person name="Alioto T."/>
            <person name="Alioto T."/>
            <person name="Gomez Garrido J."/>
        </authorList>
    </citation>
    <scope>NUCLEOTIDE SEQUENCE</scope>
</reference>
<proteinExistence type="predicted"/>
<organism evidence="1 2">
    <name type="scientific">Pelobates cultripes</name>
    <name type="common">Western spadefoot toad</name>
    <dbReference type="NCBI Taxonomy" id="61616"/>
    <lineage>
        <taxon>Eukaryota</taxon>
        <taxon>Metazoa</taxon>
        <taxon>Chordata</taxon>
        <taxon>Craniata</taxon>
        <taxon>Vertebrata</taxon>
        <taxon>Euteleostomi</taxon>
        <taxon>Amphibia</taxon>
        <taxon>Batrachia</taxon>
        <taxon>Anura</taxon>
        <taxon>Pelobatoidea</taxon>
        <taxon>Pelobatidae</taxon>
        <taxon>Pelobates</taxon>
    </lineage>
</organism>
<evidence type="ECO:0000313" key="1">
    <source>
        <dbReference type="EMBL" id="CAH2247821.1"/>
    </source>
</evidence>
<dbReference type="InterPro" id="IPR036028">
    <property type="entry name" value="SH3-like_dom_sf"/>
</dbReference>
<evidence type="ECO:0000313" key="2">
    <source>
        <dbReference type="Proteomes" id="UP001295444"/>
    </source>
</evidence>
<dbReference type="EMBL" id="OW240913">
    <property type="protein sequence ID" value="CAH2247821.1"/>
    <property type="molecule type" value="Genomic_DNA"/>
</dbReference>
<gene>
    <name evidence="1" type="ORF">PECUL_23A000297</name>
</gene>
<keyword evidence="2" id="KW-1185">Reference proteome</keyword>
<dbReference type="AlphaFoldDB" id="A0AAD1RBX1"/>